<comment type="caution">
    <text evidence="3">The sequence shown here is derived from an EMBL/GenBank/DDBJ whole genome shotgun (WGS) entry which is preliminary data.</text>
</comment>
<sequence length="316" mass="35362">MGRKHRHRRRRSPPARGSMESRALIRTAQSPGIYYALPLLRDFADNEPLTTYRGRKRCPPSIPRDQASDVLHAADRTSCRSEREGGTWQLPYRPRCAIGASNADLSTHTSRIETSTAMTKHMREAALHRARRPRVTYGDRCRAAADRATIDTDSIDENYLRKNQAKRQRTEQGIIANMQHGKTVIDTGARLIDNSQPQVHAYGRTDESIVDQAERVSQDVNQLFVRTGDLLETAQGRVAALEQVLAHKAKEADGLRAQVVKLTADLEIEKVNAKRTEQSGNYHDKIIATAKALVASDFEDMGARMQELAEAVRSDA</sequence>
<feature type="compositionally biased region" description="Basic residues" evidence="2">
    <location>
        <begin position="1"/>
        <end position="13"/>
    </location>
</feature>
<evidence type="ECO:0000313" key="3">
    <source>
        <dbReference type="EMBL" id="KAF7198029.1"/>
    </source>
</evidence>
<dbReference type="AlphaFoldDB" id="A0A8H6VRM8"/>
<organism evidence="3 4">
    <name type="scientific">Pseudocercospora fuligena</name>
    <dbReference type="NCBI Taxonomy" id="685502"/>
    <lineage>
        <taxon>Eukaryota</taxon>
        <taxon>Fungi</taxon>
        <taxon>Dikarya</taxon>
        <taxon>Ascomycota</taxon>
        <taxon>Pezizomycotina</taxon>
        <taxon>Dothideomycetes</taxon>
        <taxon>Dothideomycetidae</taxon>
        <taxon>Mycosphaerellales</taxon>
        <taxon>Mycosphaerellaceae</taxon>
        <taxon>Pseudocercospora</taxon>
    </lineage>
</organism>
<proteinExistence type="predicted"/>
<evidence type="ECO:0000256" key="2">
    <source>
        <dbReference type="SAM" id="MobiDB-lite"/>
    </source>
</evidence>
<feature type="region of interest" description="Disordered" evidence="2">
    <location>
        <begin position="1"/>
        <end position="20"/>
    </location>
</feature>
<dbReference type="EMBL" id="JABCIY010000004">
    <property type="protein sequence ID" value="KAF7198029.1"/>
    <property type="molecule type" value="Genomic_DNA"/>
</dbReference>
<reference evidence="3" key="1">
    <citation type="submission" date="2020-04" db="EMBL/GenBank/DDBJ databases">
        <title>Draft genome resource of the tomato pathogen Pseudocercospora fuligena.</title>
        <authorList>
            <person name="Zaccaron A."/>
        </authorList>
    </citation>
    <scope>NUCLEOTIDE SEQUENCE</scope>
    <source>
        <strain evidence="3">PF001</strain>
    </source>
</reference>
<name>A0A8H6VRM8_9PEZI</name>
<feature type="coiled-coil region" evidence="1">
    <location>
        <begin position="231"/>
        <end position="258"/>
    </location>
</feature>
<dbReference type="OrthoDB" id="10404652at2759"/>
<protein>
    <submittedName>
        <fullName evidence="3">Uncharacterized protein</fullName>
    </submittedName>
</protein>
<evidence type="ECO:0000313" key="4">
    <source>
        <dbReference type="Proteomes" id="UP000660729"/>
    </source>
</evidence>
<keyword evidence="1" id="KW-0175">Coiled coil</keyword>
<evidence type="ECO:0000256" key="1">
    <source>
        <dbReference type="SAM" id="Coils"/>
    </source>
</evidence>
<gene>
    <name evidence="3" type="ORF">HII31_00743</name>
</gene>
<dbReference type="Proteomes" id="UP000660729">
    <property type="component" value="Unassembled WGS sequence"/>
</dbReference>
<keyword evidence="4" id="KW-1185">Reference proteome</keyword>
<accession>A0A8H6VRM8</accession>